<protein>
    <submittedName>
        <fullName evidence="1">Uncharacterized protein</fullName>
    </submittedName>
</protein>
<reference evidence="1" key="1">
    <citation type="submission" date="2022-10" db="EMBL/GenBank/DDBJ databases">
        <title>Culturing micro-colonial fungi from biological soil crusts in the Mojave desert and describing Neophaeococcomyces mojavensis, and introducing the new genera and species Taxawa tesnikishii.</title>
        <authorList>
            <person name="Kurbessoian T."/>
            <person name="Stajich J.E."/>
        </authorList>
    </citation>
    <scope>NUCLEOTIDE SEQUENCE</scope>
    <source>
        <strain evidence="1">TK_1</strain>
    </source>
</reference>
<name>A0ABQ9NMK1_9PEZI</name>
<gene>
    <name evidence="1" type="ORF">H2201_006292</name>
</gene>
<evidence type="ECO:0000313" key="2">
    <source>
        <dbReference type="Proteomes" id="UP001172684"/>
    </source>
</evidence>
<keyword evidence="2" id="KW-1185">Reference proteome</keyword>
<sequence length="176" mass="19570">MSDEDNWTYAERATWSGGRPCQGQGRQYDAPSGPALTVAHLAQLQEGYPVRDTHYAEDRVREEQIQARNRAIYDLCYPPAGVAETLDEYGRQQLRQQQARYKAEYLGADIKVYRAPTGSSALPLERFCTQGAAADPHPLFARTAMAGMGIKYADMESAPKRQRAAEESARSAINLV</sequence>
<dbReference type="Proteomes" id="UP001172684">
    <property type="component" value="Unassembled WGS sequence"/>
</dbReference>
<proteinExistence type="predicted"/>
<organism evidence="1 2">
    <name type="scientific">Coniosporium apollinis</name>
    <dbReference type="NCBI Taxonomy" id="61459"/>
    <lineage>
        <taxon>Eukaryota</taxon>
        <taxon>Fungi</taxon>
        <taxon>Dikarya</taxon>
        <taxon>Ascomycota</taxon>
        <taxon>Pezizomycotina</taxon>
        <taxon>Dothideomycetes</taxon>
        <taxon>Dothideomycetes incertae sedis</taxon>
        <taxon>Coniosporium</taxon>
    </lineage>
</organism>
<comment type="caution">
    <text evidence="1">The sequence shown here is derived from an EMBL/GenBank/DDBJ whole genome shotgun (WGS) entry which is preliminary data.</text>
</comment>
<accession>A0ABQ9NMK1</accession>
<dbReference type="EMBL" id="JAPDRL010000053">
    <property type="protein sequence ID" value="KAJ9662003.1"/>
    <property type="molecule type" value="Genomic_DNA"/>
</dbReference>
<evidence type="ECO:0000313" key="1">
    <source>
        <dbReference type="EMBL" id="KAJ9662003.1"/>
    </source>
</evidence>